<dbReference type="PANTHER" id="PTHR44167">
    <property type="entry name" value="OVARIAN-SPECIFIC SERINE/THREONINE-PROTEIN KINASE LOK-RELATED"/>
    <property type="match status" value="1"/>
</dbReference>
<evidence type="ECO:0000256" key="1">
    <source>
        <dbReference type="ARBA" id="ARBA00012513"/>
    </source>
</evidence>
<dbReference type="Gene3D" id="1.10.510.10">
    <property type="entry name" value="Transferase(Phosphotransferase) domain 1"/>
    <property type="match status" value="1"/>
</dbReference>
<dbReference type="PROSITE" id="PS00108">
    <property type="entry name" value="PROTEIN_KINASE_ST"/>
    <property type="match status" value="1"/>
</dbReference>
<dbReference type="Pfam" id="PF00069">
    <property type="entry name" value="Pkinase"/>
    <property type="match status" value="1"/>
</dbReference>
<dbReference type="PANTHER" id="PTHR44167:SF23">
    <property type="entry name" value="CDC7 KINASE, ISOFORM A-RELATED"/>
    <property type="match status" value="1"/>
</dbReference>
<dbReference type="GO" id="GO:0005524">
    <property type="term" value="F:ATP binding"/>
    <property type="evidence" value="ECO:0007669"/>
    <property type="project" value="UniProtKB-KW"/>
</dbReference>
<dbReference type="InterPro" id="IPR011009">
    <property type="entry name" value="Kinase-like_dom_sf"/>
</dbReference>
<keyword evidence="5" id="KW-0418">Kinase</keyword>
<dbReference type="InterPro" id="IPR008271">
    <property type="entry name" value="Ser/Thr_kinase_AS"/>
</dbReference>
<proteinExistence type="predicted"/>
<dbReference type="GO" id="GO:0044773">
    <property type="term" value="P:mitotic DNA damage checkpoint signaling"/>
    <property type="evidence" value="ECO:0007669"/>
    <property type="project" value="TreeGrafter"/>
</dbReference>
<keyword evidence="2" id="KW-0723">Serine/threonine-protein kinase</keyword>
<name>A0A7I8V904_9ANNE</name>
<dbReference type="PROSITE" id="PS50011">
    <property type="entry name" value="PROTEIN_KINASE_DOM"/>
    <property type="match status" value="1"/>
</dbReference>
<keyword evidence="3" id="KW-0808">Transferase</keyword>
<dbReference type="OrthoDB" id="10266058at2759"/>
<organism evidence="8 9">
    <name type="scientific">Dimorphilus gyrociliatus</name>
    <dbReference type="NCBI Taxonomy" id="2664684"/>
    <lineage>
        <taxon>Eukaryota</taxon>
        <taxon>Metazoa</taxon>
        <taxon>Spiralia</taxon>
        <taxon>Lophotrochozoa</taxon>
        <taxon>Annelida</taxon>
        <taxon>Polychaeta</taxon>
        <taxon>Polychaeta incertae sedis</taxon>
        <taxon>Dinophilidae</taxon>
        <taxon>Dimorphilus</taxon>
    </lineage>
</organism>
<keyword evidence="4" id="KW-0547">Nucleotide-binding</keyword>
<evidence type="ECO:0000256" key="4">
    <source>
        <dbReference type="ARBA" id="ARBA00022741"/>
    </source>
</evidence>
<sequence length="353" mass="41182">MGSVKKRLKKCMKFGENYNKYLLNFSYLESLDERDILIINDLIILKSQNNPFLDKNGTSLDLQSLITKKYFGNNSNSSVFLQNMRINDKDIIKKVYKYSKKAEAEMEISVLVRMNSSSFFPDVYAIKFGEYNISIFMKKIEHSLQNYCYKKDLNFFQLRCIFRDVLAAVSSLHKEGIVHEDIKADNIVIERCFRGGKHSFKGHLIDFGLSQYECCRRVYYESGNVLTSSPEKVNCKGERCNYKLDIWSIGISYLQAKLRSNLIYPLKEPNRFNCLLHIGQLRNLHNDAIYETLQKFRSEEGPVNSSILNYFPKLQTLHQMEIEFLKATLAIDPSKRKSANEILQLDLFYCLND</sequence>
<evidence type="ECO:0000256" key="2">
    <source>
        <dbReference type="ARBA" id="ARBA00022527"/>
    </source>
</evidence>
<accession>A0A7I8V904</accession>
<dbReference type="Proteomes" id="UP000549394">
    <property type="component" value="Unassembled WGS sequence"/>
</dbReference>
<keyword evidence="6" id="KW-0067">ATP-binding</keyword>
<dbReference type="SUPFAM" id="SSF56112">
    <property type="entry name" value="Protein kinase-like (PK-like)"/>
    <property type="match status" value="1"/>
</dbReference>
<reference evidence="8 9" key="1">
    <citation type="submission" date="2020-08" db="EMBL/GenBank/DDBJ databases">
        <authorList>
            <person name="Hejnol A."/>
        </authorList>
    </citation>
    <scope>NUCLEOTIDE SEQUENCE [LARGE SCALE GENOMIC DNA]</scope>
</reference>
<evidence type="ECO:0000313" key="8">
    <source>
        <dbReference type="EMBL" id="CAD5112155.1"/>
    </source>
</evidence>
<dbReference type="InterPro" id="IPR000719">
    <property type="entry name" value="Prot_kinase_dom"/>
</dbReference>
<dbReference type="EMBL" id="CAJFCJ010000002">
    <property type="protein sequence ID" value="CAD5112155.1"/>
    <property type="molecule type" value="Genomic_DNA"/>
</dbReference>
<evidence type="ECO:0000256" key="5">
    <source>
        <dbReference type="ARBA" id="ARBA00022777"/>
    </source>
</evidence>
<comment type="caution">
    <text evidence="8">The sequence shown here is derived from an EMBL/GenBank/DDBJ whole genome shotgun (WGS) entry which is preliminary data.</text>
</comment>
<evidence type="ECO:0000313" key="9">
    <source>
        <dbReference type="Proteomes" id="UP000549394"/>
    </source>
</evidence>
<dbReference type="AlphaFoldDB" id="A0A7I8V904"/>
<feature type="domain" description="Protein kinase" evidence="7">
    <location>
        <begin position="65"/>
        <end position="349"/>
    </location>
</feature>
<keyword evidence="9" id="KW-1185">Reference proteome</keyword>
<protein>
    <recommendedName>
        <fullName evidence="1">non-specific serine/threonine protein kinase</fullName>
        <ecNumber evidence="1">2.7.11.1</ecNumber>
    </recommendedName>
</protein>
<evidence type="ECO:0000256" key="3">
    <source>
        <dbReference type="ARBA" id="ARBA00022679"/>
    </source>
</evidence>
<dbReference type="GO" id="GO:0004674">
    <property type="term" value="F:protein serine/threonine kinase activity"/>
    <property type="evidence" value="ECO:0007669"/>
    <property type="project" value="UniProtKB-KW"/>
</dbReference>
<gene>
    <name evidence="8" type="ORF">DGYR_LOCUS1352</name>
</gene>
<evidence type="ECO:0000259" key="7">
    <source>
        <dbReference type="PROSITE" id="PS50011"/>
    </source>
</evidence>
<dbReference type="SMART" id="SM00220">
    <property type="entry name" value="S_TKc"/>
    <property type="match status" value="1"/>
</dbReference>
<dbReference type="GO" id="GO:0005634">
    <property type="term" value="C:nucleus"/>
    <property type="evidence" value="ECO:0007669"/>
    <property type="project" value="TreeGrafter"/>
</dbReference>
<dbReference type="EC" id="2.7.11.1" evidence="1"/>
<evidence type="ECO:0000256" key="6">
    <source>
        <dbReference type="ARBA" id="ARBA00022840"/>
    </source>
</evidence>